<evidence type="ECO:0000313" key="2">
    <source>
        <dbReference type="EMBL" id="CAD9455837.1"/>
    </source>
</evidence>
<organism evidence="2">
    <name type="scientific">Octactis speculum</name>
    <dbReference type="NCBI Taxonomy" id="3111310"/>
    <lineage>
        <taxon>Eukaryota</taxon>
        <taxon>Sar</taxon>
        <taxon>Stramenopiles</taxon>
        <taxon>Ochrophyta</taxon>
        <taxon>Dictyochophyceae</taxon>
        <taxon>Dictyochales</taxon>
        <taxon>Dictyochaceae</taxon>
        <taxon>Octactis</taxon>
    </lineage>
</organism>
<feature type="signal peptide" evidence="1">
    <location>
        <begin position="1"/>
        <end position="27"/>
    </location>
</feature>
<evidence type="ECO:0000256" key="1">
    <source>
        <dbReference type="SAM" id="SignalP"/>
    </source>
</evidence>
<dbReference type="AlphaFoldDB" id="A0A7S2DIP6"/>
<gene>
    <name evidence="2" type="ORF">DSPE1174_LOCUS22810</name>
</gene>
<name>A0A7S2DIP6_9STRA</name>
<accession>A0A7S2DIP6</accession>
<sequence>MSFESRISGGISKKLLILAVIIDVSFADSNAVKSKGLGLGRDGSFVRGKRGNAQRKMGYLHGHQTSSGNLPSDTLANTDYTPPNIHDDNDDVFSSIEDRMRFRGGSETVTNRMRGLFALTYVAYIAIYFARKPMSVVKPVLIEEGLYSQQALGMVRSIRRC</sequence>
<proteinExistence type="predicted"/>
<keyword evidence="1" id="KW-0732">Signal</keyword>
<reference evidence="2" key="1">
    <citation type="submission" date="2021-01" db="EMBL/GenBank/DDBJ databases">
        <authorList>
            <person name="Corre E."/>
            <person name="Pelletier E."/>
            <person name="Niang G."/>
            <person name="Scheremetjew M."/>
            <person name="Finn R."/>
            <person name="Kale V."/>
            <person name="Holt S."/>
            <person name="Cochrane G."/>
            <person name="Meng A."/>
            <person name="Brown T."/>
            <person name="Cohen L."/>
        </authorList>
    </citation>
    <scope>NUCLEOTIDE SEQUENCE</scope>
    <source>
        <strain evidence="2">CCMP1381</strain>
    </source>
</reference>
<feature type="chain" id="PRO_5031212605" evidence="1">
    <location>
        <begin position="28"/>
        <end position="161"/>
    </location>
</feature>
<dbReference type="EMBL" id="HBGS01044247">
    <property type="protein sequence ID" value="CAD9455837.1"/>
    <property type="molecule type" value="Transcribed_RNA"/>
</dbReference>
<protein>
    <submittedName>
        <fullName evidence="2">Uncharacterized protein</fullName>
    </submittedName>
</protein>